<dbReference type="OrthoDB" id="3261737at2759"/>
<dbReference type="Pfam" id="PF16114">
    <property type="entry name" value="Citrate_bind"/>
    <property type="match status" value="1"/>
</dbReference>
<dbReference type="Proteomes" id="UP000037035">
    <property type="component" value="Unassembled WGS sequence"/>
</dbReference>
<evidence type="ECO:0000259" key="1">
    <source>
        <dbReference type="Pfam" id="PF16114"/>
    </source>
</evidence>
<keyword evidence="2" id="KW-0456">Lyase</keyword>
<protein>
    <submittedName>
        <fullName evidence="2">ATP citrate (Pro-S)-lyase</fullName>
    </submittedName>
</protein>
<proteinExistence type="predicted"/>
<dbReference type="EMBL" id="LAVV01011978">
    <property type="protein sequence ID" value="KNZ47170.1"/>
    <property type="molecule type" value="Genomic_DNA"/>
</dbReference>
<dbReference type="STRING" id="27349.A0A0L6UH78"/>
<feature type="domain" description="ATP-citrate synthase citrate-binding" evidence="1">
    <location>
        <begin position="140"/>
        <end position="201"/>
    </location>
</feature>
<dbReference type="AlphaFoldDB" id="A0A0L6UH78"/>
<dbReference type="InterPro" id="IPR032263">
    <property type="entry name" value="Citrate-bd"/>
</dbReference>
<sequence>MARPEHAGKPVNVEGVVGTLNTFIVKPFAPHPSDTSVKHFLFLNDLTWSLANLAFLPYIGNVDAKEAKITLPVNVPPHCQDTLINFLARLYLTYVDLHYNYLEINPLWAIGCETSVAAQGSNTFADRGPPMVFPAPFGHDLTQEEAYIQKLDTSTGASLKLTVLNAQGWVWKMVAGGGASVVYSDAICAHGFAHKLANCGKCWNYSPHTLVPELPVTS</sequence>
<dbReference type="GO" id="GO:0016829">
    <property type="term" value="F:lyase activity"/>
    <property type="evidence" value="ECO:0007669"/>
    <property type="project" value="UniProtKB-KW"/>
</dbReference>
<evidence type="ECO:0000313" key="3">
    <source>
        <dbReference type="Proteomes" id="UP000037035"/>
    </source>
</evidence>
<name>A0A0L6UH78_9BASI</name>
<gene>
    <name evidence="2" type="ORF">VP01_6633g2</name>
</gene>
<dbReference type="InterPro" id="IPR016102">
    <property type="entry name" value="Succinyl-CoA_synth-like"/>
</dbReference>
<reference evidence="2 3" key="1">
    <citation type="submission" date="2015-08" db="EMBL/GenBank/DDBJ databases">
        <title>Next Generation Sequencing and Analysis of the Genome of Puccinia sorghi L Schw, the Causal Agent of Maize Common Rust.</title>
        <authorList>
            <person name="Rochi L."/>
            <person name="Burguener G."/>
            <person name="Darino M."/>
            <person name="Turjanski A."/>
            <person name="Kreff E."/>
            <person name="Dieguez M.J."/>
            <person name="Sacco F."/>
        </authorList>
    </citation>
    <scope>NUCLEOTIDE SEQUENCE [LARGE SCALE GENOMIC DNA]</scope>
    <source>
        <strain evidence="2 3">RO10H11247</strain>
    </source>
</reference>
<keyword evidence="3" id="KW-1185">Reference proteome</keyword>
<dbReference type="VEuPathDB" id="FungiDB:VP01_6633g2"/>
<evidence type="ECO:0000313" key="2">
    <source>
        <dbReference type="EMBL" id="KNZ47170.1"/>
    </source>
</evidence>
<comment type="caution">
    <text evidence="2">The sequence shown here is derived from an EMBL/GenBank/DDBJ whole genome shotgun (WGS) entry which is preliminary data.</text>
</comment>
<dbReference type="Gene3D" id="3.30.470.110">
    <property type="match status" value="1"/>
</dbReference>
<dbReference type="Gene3D" id="3.40.50.261">
    <property type="entry name" value="Succinyl-CoA synthetase domains"/>
    <property type="match status" value="1"/>
</dbReference>
<accession>A0A0L6UH78</accession>
<organism evidence="2 3">
    <name type="scientific">Puccinia sorghi</name>
    <dbReference type="NCBI Taxonomy" id="27349"/>
    <lineage>
        <taxon>Eukaryota</taxon>
        <taxon>Fungi</taxon>
        <taxon>Dikarya</taxon>
        <taxon>Basidiomycota</taxon>
        <taxon>Pucciniomycotina</taxon>
        <taxon>Pucciniomycetes</taxon>
        <taxon>Pucciniales</taxon>
        <taxon>Pucciniaceae</taxon>
        <taxon>Puccinia</taxon>
    </lineage>
</organism>